<keyword evidence="1" id="KW-1133">Transmembrane helix</keyword>
<keyword evidence="1" id="KW-0812">Transmembrane</keyword>
<sequence length="116" mass="12398">MATALGSRTQPRKSFAKRISSHLAAALVVFCLAQIGIVAKMGGSLVLHLGVIIAIGGYAVAARGLEHRWQMLEQGGLSQGGLALRFRRDVAQLWAASIVGALLWIPVAIIYRFLFG</sequence>
<feature type="transmembrane region" description="Helical" evidence="1">
    <location>
        <begin position="45"/>
        <end position="65"/>
    </location>
</feature>
<keyword evidence="3" id="KW-1185">Reference proteome</keyword>
<gene>
    <name evidence="2" type="ORF">ACFOKF_16960</name>
</gene>
<dbReference type="EMBL" id="JBHRVU010000004">
    <property type="protein sequence ID" value="MFC3442866.1"/>
    <property type="molecule type" value="Genomic_DNA"/>
</dbReference>
<accession>A0ABV7NHA5</accession>
<evidence type="ECO:0000256" key="1">
    <source>
        <dbReference type="SAM" id="Phobius"/>
    </source>
</evidence>
<feature type="transmembrane region" description="Helical" evidence="1">
    <location>
        <begin position="93"/>
        <end position="114"/>
    </location>
</feature>
<protein>
    <submittedName>
        <fullName evidence="2">Uncharacterized protein</fullName>
    </submittedName>
</protein>
<dbReference type="RefSeq" id="WP_380797139.1">
    <property type="nucleotide sequence ID" value="NZ_JBHRVU010000004.1"/>
</dbReference>
<comment type="caution">
    <text evidence="2">The sequence shown here is derived from an EMBL/GenBank/DDBJ whole genome shotgun (WGS) entry which is preliminary data.</text>
</comment>
<evidence type="ECO:0000313" key="3">
    <source>
        <dbReference type="Proteomes" id="UP001595681"/>
    </source>
</evidence>
<name>A0ABV7NHA5_9SPHN</name>
<reference evidence="3" key="1">
    <citation type="journal article" date="2019" name="Int. J. Syst. Evol. Microbiol.">
        <title>The Global Catalogue of Microorganisms (GCM) 10K type strain sequencing project: providing services to taxonomists for standard genome sequencing and annotation.</title>
        <authorList>
            <consortium name="The Broad Institute Genomics Platform"/>
            <consortium name="The Broad Institute Genome Sequencing Center for Infectious Disease"/>
            <person name="Wu L."/>
            <person name="Ma J."/>
        </authorList>
    </citation>
    <scope>NUCLEOTIDE SEQUENCE [LARGE SCALE GENOMIC DNA]</scope>
    <source>
        <strain evidence="3">CCM 7491</strain>
    </source>
</reference>
<evidence type="ECO:0000313" key="2">
    <source>
        <dbReference type="EMBL" id="MFC3442866.1"/>
    </source>
</evidence>
<feature type="transmembrane region" description="Helical" evidence="1">
    <location>
        <begin position="21"/>
        <end position="39"/>
    </location>
</feature>
<proteinExistence type="predicted"/>
<organism evidence="2 3">
    <name type="scientific">Sphingobium rhizovicinum</name>
    <dbReference type="NCBI Taxonomy" id="432308"/>
    <lineage>
        <taxon>Bacteria</taxon>
        <taxon>Pseudomonadati</taxon>
        <taxon>Pseudomonadota</taxon>
        <taxon>Alphaproteobacteria</taxon>
        <taxon>Sphingomonadales</taxon>
        <taxon>Sphingomonadaceae</taxon>
        <taxon>Sphingobium</taxon>
    </lineage>
</organism>
<keyword evidence="1" id="KW-0472">Membrane</keyword>
<dbReference type="Proteomes" id="UP001595681">
    <property type="component" value="Unassembled WGS sequence"/>
</dbReference>